<dbReference type="Gene3D" id="3.60.10.10">
    <property type="entry name" value="Endonuclease/exonuclease/phosphatase"/>
    <property type="match status" value="1"/>
</dbReference>
<accession>A0A5C2S9F2</accession>
<dbReference type="GO" id="GO:0003824">
    <property type="term" value="F:catalytic activity"/>
    <property type="evidence" value="ECO:0007669"/>
    <property type="project" value="InterPro"/>
</dbReference>
<evidence type="ECO:0000259" key="1">
    <source>
        <dbReference type="Pfam" id="PF14529"/>
    </source>
</evidence>
<dbReference type="SUPFAM" id="SSF56219">
    <property type="entry name" value="DNase I-like"/>
    <property type="match status" value="1"/>
</dbReference>
<dbReference type="InterPro" id="IPR005135">
    <property type="entry name" value="Endo/exonuclease/phosphatase"/>
</dbReference>
<keyword evidence="3" id="KW-1185">Reference proteome</keyword>
<dbReference type="EMBL" id="ML122266">
    <property type="protein sequence ID" value="RPD60340.1"/>
    <property type="molecule type" value="Genomic_DNA"/>
</dbReference>
<dbReference type="AlphaFoldDB" id="A0A5C2S9F2"/>
<evidence type="ECO:0000313" key="3">
    <source>
        <dbReference type="Proteomes" id="UP000313359"/>
    </source>
</evidence>
<name>A0A5C2S9F2_9APHY</name>
<dbReference type="STRING" id="1328759.A0A5C2S9F2"/>
<dbReference type="Pfam" id="PF14529">
    <property type="entry name" value="Exo_endo_phos_2"/>
    <property type="match status" value="1"/>
</dbReference>
<feature type="non-terminal residue" evidence="2">
    <location>
        <position position="1"/>
    </location>
</feature>
<reference evidence="2" key="1">
    <citation type="journal article" date="2018" name="Genome Biol. Evol.">
        <title>Genomics and development of Lentinus tigrinus, a white-rot wood-decaying mushroom with dimorphic fruiting bodies.</title>
        <authorList>
            <person name="Wu B."/>
            <person name="Xu Z."/>
            <person name="Knudson A."/>
            <person name="Carlson A."/>
            <person name="Chen N."/>
            <person name="Kovaka S."/>
            <person name="LaButti K."/>
            <person name="Lipzen A."/>
            <person name="Pennachio C."/>
            <person name="Riley R."/>
            <person name="Schakwitz W."/>
            <person name="Umezawa K."/>
            <person name="Ohm R.A."/>
            <person name="Grigoriev I.V."/>
            <person name="Nagy L.G."/>
            <person name="Gibbons J."/>
            <person name="Hibbett D."/>
        </authorList>
    </citation>
    <scope>NUCLEOTIDE SEQUENCE [LARGE SCALE GENOMIC DNA]</scope>
    <source>
        <strain evidence="2">ALCF2SS1-6</strain>
    </source>
</reference>
<protein>
    <recommendedName>
        <fullName evidence="1">Endonuclease/exonuclease/phosphatase domain-containing protein</fullName>
    </recommendedName>
</protein>
<dbReference type="OrthoDB" id="2794077at2759"/>
<dbReference type="InterPro" id="IPR036691">
    <property type="entry name" value="Endo/exonu/phosph_ase_sf"/>
</dbReference>
<gene>
    <name evidence="2" type="ORF">L227DRAFT_476338</name>
</gene>
<proteinExistence type="predicted"/>
<feature type="domain" description="Endonuclease/exonuclease/phosphatase" evidence="1">
    <location>
        <begin position="2"/>
        <end position="60"/>
    </location>
</feature>
<sequence length="69" mass="8118">LIWLGDFNRHHPSWDDPANHHLFTTDNLRRAEVLINYLTRFSLEQALPPSLPTLEATRTKNHTRPDNVF</sequence>
<feature type="non-terminal residue" evidence="2">
    <location>
        <position position="69"/>
    </location>
</feature>
<dbReference type="Proteomes" id="UP000313359">
    <property type="component" value="Unassembled WGS sequence"/>
</dbReference>
<organism evidence="2 3">
    <name type="scientific">Lentinus tigrinus ALCF2SS1-6</name>
    <dbReference type="NCBI Taxonomy" id="1328759"/>
    <lineage>
        <taxon>Eukaryota</taxon>
        <taxon>Fungi</taxon>
        <taxon>Dikarya</taxon>
        <taxon>Basidiomycota</taxon>
        <taxon>Agaricomycotina</taxon>
        <taxon>Agaricomycetes</taxon>
        <taxon>Polyporales</taxon>
        <taxon>Polyporaceae</taxon>
        <taxon>Lentinus</taxon>
    </lineage>
</organism>
<evidence type="ECO:0000313" key="2">
    <source>
        <dbReference type="EMBL" id="RPD60340.1"/>
    </source>
</evidence>